<dbReference type="Pfam" id="PF03732">
    <property type="entry name" value="Retrotrans_gag"/>
    <property type="match status" value="1"/>
</dbReference>
<evidence type="ECO:0000259" key="2">
    <source>
        <dbReference type="Pfam" id="PF03732"/>
    </source>
</evidence>
<dbReference type="PANTHER" id="PTHR33067">
    <property type="entry name" value="RNA-DIRECTED DNA POLYMERASE-RELATED"/>
    <property type="match status" value="1"/>
</dbReference>
<dbReference type="Gene3D" id="2.40.70.10">
    <property type="entry name" value="Acid Proteases"/>
    <property type="match status" value="1"/>
</dbReference>
<dbReference type="Proteomes" id="UP001151760">
    <property type="component" value="Unassembled WGS sequence"/>
</dbReference>
<feature type="domain" description="Retrotransposon gag" evidence="2">
    <location>
        <begin position="17"/>
        <end position="105"/>
    </location>
</feature>
<dbReference type="GO" id="GO:0003964">
    <property type="term" value="F:RNA-directed DNA polymerase activity"/>
    <property type="evidence" value="ECO:0007669"/>
    <property type="project" value="UniProtKB-KW"/>
</dbReference>
<reference evidence="3" key="1">
    <citation type="journal article" date="2022" name="Int. J. Mol. Sci.">
        <title>Draft Genome of Tanacetum Coccineum: Genomic Comparison of Closely Related Tanacetum-Family Plants.</title>
        <authorList>
            <person name="Yamashiro T."/>
            <person name="Shiraishi A."/>
            <person name="Nakayama K."/>
            <person name="Satake H."/>
        </authorList>
    </citation>
    <scope>NUCLEOTIDE SEQUENCE</scope>
</reference>
<dbReference type="InterPro" id="IPR005162">
    <property type="entry name" value="Retrotrans_gag_dom"/>
</dbReference>
<dbReference type="InterPro" id="IPR021109">
    <property type="entry name" value="Peptidase_aspartic_dom_sf"/>
</dbReference>
<comment type="caution">
    <text evidence="3">The sequence shown here is derived from an EMBL/GenBank/DDBJ whole genome shotgun (WGS) entry which is preliminary data.</text>
</comment>
<feature type="compositionally biased region" description="Polar residues" evidence="1">
    <location>
        <begin position="201"/>
        <end position="211"/>
    </location>
</feature>
<protein>
    <submittedName>
        <fullName evidence="3">Reverse transcriptase</fullName>
    </submittedName>
</protein>
<accession>A0ABQ5FPK0</accession>
<dbReference type="Pfam" id="PF13650">
    <property type="entry name" value="Asp_protease_2"/>
    <property type="match status" value="1"/>
</dbReference>
<keyword evidence="3" id="KW-0695">RNA-directed DNA polymerase</keyword>
<gene>
    <name evidence="3" type="ORF">Tco_1016695</name>
</gene>
<proteinExistence type="predicted"/>
<dbReference type="EMBL" id="BQNB010017613">
    <property type="protein sequence ID" value="GJT65215.1"/>
    <property type="molecule type" value="Genomic_DNA"/>
</dbReference>
<feature type="compositionally biased region" description="Low complexity" evidence="1">
    <location>
        <begin position="293"/>
        <end position="306"/>
    </location>
</feature>
<sequence length="523" mass="60120">MDNILADGAARDMSRLRFFHLSLKGKPKECLDRMPPAQITKWDQLVMRFRNYCFPVGRTSILQDMILRFKQGTNKPIKRAWIRFQDLIKQVPHHGIQKWLLVHIFHDNISSEDREKLDQFTYFFFSPLTAEEGVGENSPDWVVQSKFEDELFGFMLEKKFHTKGLGEMFDQHRKGICEQLSHILSAIRENKTPKPDAPTFPITTRSGTSTRDPPYPLPPKPTTIYHAEGTVREEGPEGEEPSIIKDDDDERLLSIYQQIHINLPFLEAMIHMPKGAKVLKYLLSHKEKLKKTSSSVKINEESSSVIQGSSPQKEGDPGSFTLPCHIRSLTVKNALADLGASINLMQHSLFRRLGISKLKPTRMSIQLVDRSIKYPIGVCENLLVKINKFIFSVDFVVLEIDEDELVPIILGWPFVATAQGVIDVHEGRLSLRVDNETFTFNIGKSMKYKCSRDDYLYYADHTTKLIREQWVDTVGHDKEWIESEKGRDSDEVRAVSFYLKAEPVEPPKLELKSYPDIEKANFQ</sequence>
<evidence type="ECO:0000313" key="3">
    <source>
        <dbReference type="EMBL" id="GJT65215.1"/>
    </source>
</evidence>
<organism evidence="3 4">
    <name type="scientific">Tanacetum coccineum</name>
    <dbReference type="NCBI Taxonomy" id="301880"/>
    <lineage>
        <taxon>Eukaryota</taxon>
        <taxon>Viridiplantae</taxon>
        <taxon>Streptophyta</taxon>
        <taxon>Embryophyta</taxon>
        <taxon>Tracheophyta</taxon>
        <taxon>Spermatophyta</taxon>
        <taxon>Magnoliopsida</taxon>
        <taxon>eudicotyledons</taxon>
        <taxon>Gunneridae</taxon>
        <taxon>Pentapetalae</taxon>
        <taxon>asterids</taxon>
        <taxon>campanulids</taxon>
        <taxon>Asterales</taxon>
        <taxon>Asteraceae</taxon>
        <taxon>Asteroideae</taxon>
        <taxon>Anthemideae</taxon>
        <taxon>Anthemidinae</taxon>
        <taxon>Tanacetum</taxon>
    </lineage>
</organism>
<keyword evidence="3" id="KW-0808">Transferase</keyword>
<keyword evidence="3" id="KW-0548">Nucleotidyltransferase</keyword>
<dbReference type="CDD" id="cd00303">
    <property type="entry name" value="retropepsin_like"/>
    <property type="match status" value="1"/>
</dbReference>
<feature type="region of interest" description="Disordered" evidence="1">
    <location>
        <begin position="191"/>
        <end position="220"/>
    </location>
</feature>
<feature type="region of interest" description="Disordered" evidence="1">
    <location>
        <begin position="293"/>
        <end position="317"/>
    </location>
</feature>
<evidence type="ECO:0000313" key="4">
    <source>
        <dbReference type="Proteomes" id="UP001151760"/>
    </source>
</evidence>
<evidence type="ECO:0000256" key="1">
    <source>
        <dbReference type="SAM" id="MobiDB-lite"/>
    </source>
</evidence>
<dbReference type="PANTHER" id="PTHR33067:SF35">
    <property type="entry name" value="ASPARTIC PEPTIDASE DDI1-TYPE DOMAIN-CONTAINING PROTEIN"/>
    <property type="match status" value="1"/>
</dbReference>
<reference evidence="3" key="2">
    <citation type="submission" date="2022-01" db="EMBL/GenBank/DDBJ databases">
        <authorList>
            <person name="Yamashiro T."/>
            <person name="Shiraishi A."/>
            <person name="Satake H."/>
            <person name="Nakayama K."/>
        </authorList>
    </citation>
    <scope>NUCLEOTIDE SEQUENCE</scope>
</reference>
<name>A0ABQ5FPK0_9ASTR</name>
<keyword evidence="4" id="KW-1185">Reference proteome</keyword>